<comment type="catalytic activity">
    <reaction evidence="1">
        <text>Hydrolysis of alkylated DNA, releasing 3-methyladenine, 3-methylguanine, 7-methylguanine and 7-methyladenine.</text>
        <dbReference type="EC" id="3.2.2.21"/>
    </reaction>
</comment>
<dbReference type="EMBL" id="FWXR01000025">
    <property type="protein sequence ID" value="SMD08986.1"/>
    <property type="molecule type" value="Genomic_DNA"/>
</dbReference>
<dbReference type="InterPro" id="IPR003265">
    <property type="entry name" value="HhH-GPD_domain"/>
</dbReference>
<feature type="domain" description="HhH-GPD" evidence="5">
    <location>
        <begin position="58"/>
        <end position="215"/>
    </location>
</feature>
<sequence>MTKGTKEARLITCEADIAAGLDALVALDPRLGPVVETAGMVPLRLRPGGLKGLCAIVTAQQVSKASADAIFGRLSDQADLDDALAVASLSDDAFRAAGLSRPKQRTILGLAEAAADGRLDFDRLSSASGPDAVAELMALKGIGIWTAQCYLLFCVGHADVFPGGDLALQAALAHAFALTERPKPKEADAIAAAWAPHRSVAARLFWAYYAATARRDAVPL</sequence>
<evidence type="ECO:0000259" key="5">
    <source>
        <dbReference type="SMART" id="SM00478"/>
    </source>
</evidence>
<dbReference type="SUPFAM" id="SSF48150">
    <property type="entry name" value="DNA-glycosylase"/>
    <property type="match status" value="1"/>
</dbReference>
<dbReference type="CDD" id="cd00056">
    <property type="entry name" value="ENDO3c"/>
    <property type="match status" value="1"/>
</dbReference>
<evidence type="ECO:0000256" key="2">
    <source>
        <dbReference type="ARBA" id="ARBA00012000"/>
    </source>
</evidence>
<evidence type="ECO:0000313" key="7">
    <source>
        <dbReference type="Proteomes" id="UP000192656"/>
    </source>
</evidence>
<dbReference type="PANTHER" id="PTHR43003">
    <property type="entry name" value="DNA-3-METHYLADENINE GLYCOSYLASE"/>
    <property type="match status" value="1"/>
</dbReference>
<keyword evidence="3" id="KW-0227">DNA damage</keyword>
<keyword evidence="7" id="KW-1185">Reference proteome</keyword>
<dbReference type="RefSeq" id="WP_139798504.1">
    <property type="nucleotide sequence ID" value="NZ_FWXR01000025.1"/>
</dbReference>
<dbReference type="Gene3D" id="1.10.340.30">
    <property type="entry name" value="Hypothetical protein, domain 2"/>
    <property type="match status" value="1"/>
</dbReference>
<dbReference type="InterPro" id="IPR011257">
    <property type="entry name" value="DNA_glycosylase"/>
</dbReference>
<dbReference type="SMART" id="SM00478">
    <property type="entry name" value="ENDO3c"/>
    <property type="match status" value="1"/>
</dbReference>
<dbReference type="GO" id="GO:0005737">
    <property type="term" value="C:cytoplasm"/>
    <property type="evidence" value="ECO:0007669"/>
    <property type="project" value="TreeGrafter"/>
</dbReference>
<dbReference type="GO" id="GO:0032131">
    <property type="term" value="F:alkylated DNA binding"/>
    <property type="evidence" value="ECO:0007669"/>
    <property type="project" value="TreeGrafter"/>
</dbReference>
<gene>
    <name evidence="6" type="ORF">SAMN06297251_12544</name>
</gene>
<dbReference type="OrthoDB" id="9785929at2"/>
<evidence type="ECO:0000256" key="1">
    <source>
        <dbReference type="ARBA" id="ARBA00000086"/>
    </source>
</evidence>
<protein>
    <recommendedName>
        <fullName evidence="2">DNA-3-methyladenine glycosylase II</fullName>
        <ecNumber evidence="2">3.2.2.21</ecNumber>
    </recommendedName>
</protein>
<evidence type="ECO:0000256" key="3">
    <source>
        <dbReference type="ARBA" id="ARBA00022763"/>
    </source>
</evidence>
<dbReference type="PANTHER" id="PTHR43003:SF13">
    <property type="entry name" value="DNA-3-METHYLADENINE GLYCOSYLASE 2"/>
    <property type="match status" value="1"/>
</dbReference>
<dbReference type="EC" id="3.2.2.21" evidence="2"/>
<name>A0A1W2EI23_9HYPH</name>
<dbReference type="GO" id="GO:0043916">
    <property type="term" value="F:DNA-7-methylguanine glycosylase activity"/>
    <property type="evidence" value="ECO:0007669"/>
    <property type="project" value="TreeGrafter"/>
</dbReference>
<dbReference type="GO" id="GO:0008725">
    <property type="term" value="F:DNA-3-methyladenine glycosylase activity"/>
    <property type="evidence" value="ECO:0007669"/>
    <property type="project" value="TreeGrafter"/>
</dbReference>
<organism evidence="6 7">
    <name type="scientific">Fulvimarina manganoxydans</name>
    <dbReference type="NCBI Taxonomy" id="937218"/>
    <lineage>
        <taxon>Bacteria</taxon>
        <taxon>Pseudomonadati</taxon>
        <taxon>Pseudomonadota</taxon>
        <taxon>Alphaproteobacteria</taxon>
        <taxon>Hyphomicrobiales</taxon>
        <taxon>Aurantimonadaceae</taxon>
        <taxon>Fulvimarina</taxon>
    </lineage>
</organism>
<proteinExistence type="predicted"/>
<dbReference type="STRING" id="937218.SAMN06297251_12544"/>
<reference evidence="6 7" key="1">
    <citation type="submission" date="2017-04" db="EMBL/GenBank/DDBJ databases">
        <authorList>
            <person name="Afonso C.L."/>
            <person name="Miller P.J."/>
            <person name="Scott M.A."/>
            <person name="Spackman E."/>
            <person name="Goraichik I."/>
            <person name="Dimitrov K.M."/>
            <person name="Suarez D.L."/>
            <person name="Swayne D.E."/>
        </authorList>
    </citation>
    <scope>NUCLEOTIDE SEQUENCE [LARGE SCALE GENOMIC DNA]</scope>
    <source>
        <strain evidence="6 7">CGMCC 1.10972</strain>
    </source>
</reference>
<dbReference type="GO" id="GO:0006307">
    <property type="term" value="P:DNA alkylation repair"/>
    <property type="evidence" value="ECO:0007669"/>
    <property type="project" value="TreeGrafter"/>
</dbReference>
<dbReference type="Pfam" id="PF00730">
    <property type="entry name" value="HhH-GPD"/>
    <property type="match status" value="1"/>
</dbReference>
<dbReference type="GO" id="GO:0006285">
    <property type="term" value="P:base-excision repair, AP site formation"/>
    <property type="evidence" value="ECO:0007669"/>
    <property type="project" value="TreeGrafter"/>
</dbReference>
<dbReference type="Gene3D" id="1.10.1670.40">
    <property type="match status" value="1"/>
</dbReference>
<evidence type="ECO:0000313" key="6">
    <source>
        <dbReference type="EMBL" id="SMD08986.1"/>
    </source>
</evidence>
<dbReference type="Proteomes" id="UP000192656">
    <property type="component" value="Unassembled WGS sequence"/>
</dbReference>
<dbReference type="InterPro" id="IPR051912">
    <property type="entry name" value="Alkylbase_DNA_Glycosylase/TA"/>
</dbReference>
<accession>A0A1W2EI23</accession>
<keyword evidence="4" id="KW-0234">DNA repair</keyword>
<dbReference type="AlphaFoldDB" id="A0A1W2EI23"/>
<dbReference type="GO" id="GO:0032993">
    <property type="term" value="C:protein-DNA complex"/>
    <property type="evidence" value="ECO:0007669"/>
    <property type="project" value="TreeGrafter"/>
</dbReference>
<evidence type="ECO:0000256" key="4">
    <source>
        <dbReference type="ARBA" id="ARBA00023204"/>
    </source>
</evidence>